<name>F8Q706_SERL3</name>
<feature type="region of interest" description="Disordered" evidence="13">
    <location>
        <begin position="14"/>
        <end position="96"/>
    </location>
</feature>
<keyword evidence="5" id="KW-0235">DNA replication</keyword>
<evidence type="ECO:0000256" key="4">
    <source>
        <dbReference type="ARBA" id="ARBA00022695"/>
    </source>
</evidence>
<keyword evidence="4" id="KW-0548">Nucleotidyltransferase</keyword>
<feature type="compositionally biased region" description="Basic and acidic residues" evidence="13">
    <location>
        <begin position="502"/>
        <end position="512"/>
    </location>
</feature>
<dbReference type="GO" id="GO:0016779">
    <property type="term" value="F:nucleotidyltransferase activity"/>
    <property type="evidence" value="ECO:0007669"/>
    <property type="project" value="UniProtKB-KW"/>
</dbReference>
<dbReference type="Gene3D" id="3.40.1310.20">
    <property type="match status" value="1"/>
</dbReference>
<comment type="subunit">
    <text evidence="2">Homooligomer. Rep binds to repeated DNA motifs (iterons). Forms the O-complex, which is a Rep-DNA complex involved in the initiation of RCR. Part of the C- and V-complexes which are RepA-Rep-DNA complexes involved in the c-sense and v-sense transcription.</text>
</comment>
<keyword evidence="9" id="KW-0255">Endonuclease</keyword>
<keyword evidence="3" id="KW-0808">Transferase</keyword>
<evidence type="ECO:0000256" key="5">
    <source>
        <dbReference type="ARBA" id="ARBA00022705"/>
    </source>
</evidence>
<dbReference type="eggNOG" id="ENOG502SRUK">
    <property type="taxonomic scope" value="Eukaryota"/>
</dbReference>
<dbReference type="PROSITE" id="PS52020">
    <property type="entry name" value="CRESS_DNA_REP"/>
    <property type="match status" value="1"/>
</dbReference>
<dbReference type="SUPFAM" id="SSF55464">
    <property type="entry name" value="Origin of replication-binding domain, RBD-like"/>
    <property type="match status" value="1"/>
</dbReference>
<evidence type="ECO:0000256" key="2">
    <source>
        <dbReference type="ARBA" id="ARBA00011488"/>
    </source>
</evidence>
<dbReference type="GO" id="GO:0005198">
    <property type="term" value="F:structural molecule activity"/>
    <property type="evidence" value="ECO:0007669"/>
    <property type="project" value="InterPro"/>
</dbReference>
<keyword evidence="12" id="KW-0238">DNA-binding</keyword>
<feature type="compositionally biased region" description="Basic and acidic residues" evidence="13">
    <location>
        <begin position="452"/>
        <end position="465"/>
    </location>
</feature>
<dbReference type="SUPFAM" id="SSF52540">
    <property type="entry name" value="P-loop containing nucleoside triphosphate hydrolases"/>
    <property type="match status" value="1"/>
</dbReference>
<dbReference type="InterPro" id="IPR049912">
    <property type="entry name" value="CRESS_DNA_REP"/>
</dbReference>
<dbReference type="InterPro" id="IPR027417">
    <property type="entry name" value="P-loop_NTPase"/>
</dbReference>
<sequence>MASFVWSLPSTLSTLTPSPAPQSVRAPSVPATPSARGNGEIADDRISNWSLSPAPNRRLQRRIQPSPAPSVASAHSEASNARRARRGERREGGNPNFRWSARNMLLTYSQIGDRPNQALSDAIARLSPQPAEWAAVREHHQDGGSHWHVIVKFDVPIRSRNPAFFDVDGIHPNVKMLASAKSVRDAWTYLQKEEGADHFGPWQGPEAVLDAEGGMGKAKKDEKWGHIIASSSRDEYEERVQTFGPYDWVVNHDKIINYADKHWPVEPEQYVSEFTEFPHLTEEMRDWVTNEMPKRDRPKSLVVWGPTRTGKTEWARSLGRHTYMNGLFNADDIDEASDYIVLDDISLEHFPNYKSWFGAQKQFVVTDKYKSKRTVKWGASTPNGSQVTPIVVNLDHRLYDVPDEPAPQPVRVEWQGNGVERIAQPVPQRPIPEREDVVYLEDLYGSNPLEQKVAKLESSSKDAKGKPSGKGKAKPDSTTDAKKDGKKKDGKDGGAASAKASGSKEKGKKKVD</sequence>
<dbReference type="GO" id="GO:0006260">
    <property type="term" value="P:DNA replication"/>
    <property type="evidence" value="ECO:0007669"/>
    <property type="project" value="UniProtKB-KW"/>
</dbReference>
<keyword evidence="11" id="KW-0190">Covalent protein-DNA linkage</keyword>
<organism evidence="16">
    <name type="scientific">Serpula lacrymans var. lacrymans (strain S7.3)</name>
    <name type="common">Dry rot fungus</name>
    <dbReference type="NCBI Taxonomy" id="936435"/>
    <lineage>
        <taxon>Eukaryota</taxon>
        <taxon>Fungi</taxon>
        <taxon>Dikarya</taxon>
        <taxon>Basidiomycota</taxon>
        <taxon>Agaricomycotina</taxon>
        <taxon>Agaricomycetes</taxon>
        <taxon>Agaricomycetidae</taxon>
        <taxon>Boletales</taxon>
        <taxon>Coniophorineae</taxon>
        <taxon>Serpulaceae</taxon>
        <taxon>Serpula</taxon>
    </lineage>
</organism>
<dbReference type="EMBL" id="GL945485">
    <property type="protein sequence ID" value="EGN95344.1"/>
    <property type="molecule type" value="Genomic_DNA"/>
</dbReference>
<dbReference type="InterPro" id="IPR001301">
    <property type="entry name" value="Gemini_AL1_CLV"/>
</dbReference>
<dbReference type="GO" id="GO:0046872">
    <property type="term" value="F:metal ion binding"/>
    <property type="evidence" value="ECO:0007669"/>
    <property type="project" value="UniProtKB-KW"/>
</dbReference>
<evidence type="ECO:0000256" key="12">
    <source>
        <dbReference type="ARBA" id="ARBA00023125"/>
    </source>
</evidence>
<dbReference type="PRINTS" id="PR00227">
    <property type="entry name" value="GEMCOATAL1"/>
</dbReference>
<feature type="region of interest" description="Disordered" evidence="13">
    <location>
        <begin position="451"/>
        <end position="512"/>
    </location>
</feature>
<evidence type="ECO:0000256" key="11">
    <source>
        <dbReference type="ARBA" id="ARBA00023124"/>
    </source>
</evidence>
<dbReference type="Pfam" id="PF00799">
    <property type="entry name" value="Gemini_AL1"/>
    <property type="match status" value="1"/>
</dbReference>
<keyword evidence="10" id="KW-0378">Hydrolase</keyword>
<dbReference type="GO" id="GO:0016888">
    <property type="term" value="F:DNA endonuclease activity, producing 5'-phosphomonoesters"/>
    <property type="evidence" value="ECO:0007669"/>
    <property type="project" value="InterPro"/>
</dbReference>
<keyword evidence="16" id="KW-1185">Reference proteome</keyword>
<keyword evidence="7" id="KW-0479">Metal-binding</keyword>
<feature type="domain" description="CRESS-DNA virus Rep endonuclease" evidence="14">
    <location>
        <begin position="98"/>
        <end position="202"/>
    </location>
</feature>
<proteinExistence type="inferred from homology"/>
<evidence type="ECO:0000256" key="3">
    <source>
        <dbReference type="ARBA" id="ARBA00022679"/>
    </source>
</evidence>
<accession>F8Q706</accession>
<dbReference type="InterPro" id="IPR001191">
    <property type="entry name" value="Gemini_AL1_REP"/>
</dbReference>
<evidence type="ECO:0000256" key="1">
    <source>
        <dbReference type="ARBA" id="ARBA00006240"/>
    </source>
</evidence>
<dbReference type="Proteomes" id="UP000008063">
    <property type="component" value="Unassembled WGS sequence"/>
</dbReference>
<evidence type="ECO:0000256" key="6">
    <source>
        <dbReference type="ARBA" id="ARBA00022722"/>
    </source>
</evidence>
<dbReference type="GO" id="GO:0000166">
    <property type="term" value="F:nucleotide binding"/>
    <property type="evidence" value="ECO:0007669"/>
    <property type="project" value="UniProtKB-KW"/>
</dbReference>
<comment type="similarity">
    <text evidence="1">Belongs to the geminiviridae Rep protein family.</text>
</comment>
<dbReference type="OrthoDB" id="2977716at2759"/>
<evidence type="ECO:0000313" key="16">
    <source>
        <dbReference type="Proteomes" id="UP000008063"/>
    </source>
</evidence>
<keyword evidence="6" id="KW-0540">Nuclease</keyword>
<dbReference type="InParanoid" id="F8Q706"/>
<evidence type="ECO:0000313" key="15">
    <source>
        <dbReference type="EMBL" id="EGN95344.1"/>
    </source>
</evidence>
<feature type="compositionally biased region" description="Low complexity" evidence="13">
    <location>
        <begin position="69"/>
        <end position="81"/>
    </location>
</feature>
<dbReference type="InterPro" id="IPR022692">
    <property type="entry name" value="Gemini_AL1_REP_central"/>
</dbReference>
<dbReference type="Pfam" id="PF08283">
    <property type="entry name" value="Gemini_AL1_M"/>
    <property type="match status" value="1"/>
</dbReference>
<dbReference type="GO" id="GO:0003677">
    <property type="term" value="F:DNA binding"/>
    <property type="evidence" value="ECO:0007669"/>
    <property type="project" value="UniProtKB-KW"/>
</dbReference>
<evidence type="ECO:0000256" key="8">
    <source>
        <dbReference type="ARBA" id="ARBA00022741"/>
    </source>
</evidence>
<dbReference type="HOGENOM" id="CLU_040836_0_0_1"/>
<dbReference type="PRINTS" id="PR00228">
    <property type="entry name" value="GEMCOATCLVL1"/>
</dbReference>
<dbReference type="AlphaFoldDB" id="F8Q706"/>
<feature type="compositionally biased region" description="Basic and acidic residues" evidence="13">
    <location>
        <begin position="473"/>
        <end position="492"/>
    </location>
</feature>
<protein>
    <recommendedName>
        <fullName evidence="14">CRESS-DNA virus Rep endonuclease domain-containing protein</fullName>
    </recommendedName>
</protein>
<evidence type="ECO:0000256" key="10">
    <source>
        <dbReference type="ARBA" id="ARBA00022801"/>
    </source>
</evidence>
<gene>
    <name evidence="15" type="ORF">SERLA73DRAFT_76452</name>
</gene>
<evidence type="ECO:0000259" key="14">
    <source>
        <dbReference type="PROSITE" id="PS52020"/>
    </source>
</evidence>
<keyword evidence="8" id="KW-0547">Nucleotide-binding</keyword>
<evidence type="ECO:0000256" key="13">
    <source>
        <dbReference type="SAM" id="MobiDB-lite"/>
    </source>
</evidence>
<evidence type="ECO:0000256" key="7">
    <source>
        <dbReference type="ARBA" id="ARBA00022723"/>
    </source>
</evidence>
<evidence type="ECO:0000256" key="9">
    <source>
        <dbReference type="ARBA" id="ARBA00022759"/>
    </source>
</evidence>
<reference evidence="16" key="1">
    <citation type="journal article" date="2011" name="Science">
        <title>The plant cell wall-decomposing machinery underlies the functional diversity of forest fungi.</title>
        <authorList>
            <person name="Eastwood D.C."/>
            <person name="Floudas D."/>
            <person name="Binder M."/>
            <person name="Majcherczyk A."/>
            <person name="Schneider P."/>
            <person name="Aerts A."/>
            <person name="Asiegbu F.O."/>
            <person name="Baker S.E."/>
            <person name="Barry K."/>
            <person name="Bendiksby M."/>
            <person name="Blumentritt M."/>
            <person name="Coutinho P.M."/>
            <person name="Cullen D."/>
            <person name="de Vries R.P."/>
            <person name="Gathman A."/>
            <person name="Goodell B."/>
            <person name="Henrissat B."/>
            <person name="Ihrmark K."/>
            <person name="Kauserud H."/>
            <person name="Kohler A."/>
            <person name="LaButti K."/>
            <person name="Lapidus A."/>
            <person name="Lavin J.L."/>
            <person name="Lee Y.-H."/>
            <person name="Lindquist E."/>
            <person name="Lilly W."/>
            <person name="Lucas S."/>
            <person name="Morin E."/>
            <person name="Murat C."/>
            <person name="Oguiza J.A."/>
            <person name="Park J."/>
            <person name="Pisabarro A.G."/>
            <person name="Riley R."/>
            <person name="Rosling A."/>
            <person name="Salamov A."/>
            <person name="Schmidt O."/>
            <person name="Schmutz J."/>
            <person name="Skrede I."/>
            <person name="Stenlid J."/>
            <person name="Wiebenga A."/>
            <person name="Xie X."/>
            <person name="Kuees U."/>
            <person name="Hibbett D.S."/>
            <person name="Hoffmeister D."/>
            <person name="Hoegberg N."/>
            <person name="Martin F."/>
            <person name="Grigoriev I.V."/>
            <person name="Watkinson S.C."/>
        </authorList>
    </citation>
    <scope>NUCLEOTIDE SEQUENCE [LARGE SCALE GENOMIC DNA]</scope>
    <source>
        <strain evidence="16">strain S7.3</strain>
    </source>
</reference>